<gene>
    <name evidence="9" type="ORF">SAMN04487772_103187</name>
</gene>
<dbReference type="PANTHER" id="PTHR36838">
    <property type="entry name" value="AUXIN EFFLUX CARRIER FAMILY PROTEIN"/>
    <property type="match status" value="1"/>
</dbReference>
<dbReference type="GO" id="GO:0055085">
    <property type="term" value="P:transmembrane transport"/>
    <property type="evidence" value="ECO:0007669"/>
    <property type="project" value="InterPro"/>
</dbReference>
<evidence type="ECO:0000256" key="4">
    <source>
        <dbReference type="ARBA" id="ARBA00022475"/>
    </source>
</evidence>
<evidence type="ECO:0000256" key="1">
    <source>
        <dbReference type="ARBA" id="ARBA00004651"/>
    </source>
</evidence>
<evidence type="ECO:0000313" key="10">
    <source>
        <dbReference type="Proteomes" id="UP000199800"/>
    </source>
</evidence>
<evidence type="ECO:0000256" key="5">
    <source>
        <dbReference type="ARBA" id="ARBA00022692"/>
    </source>
</evidence>
<keyword evidence="5 8" id="KW-0812">Transmembrane</keyword>
<protein>
    <recommendedName>
        <fullName evidence="11">AEC family transporter</fullName>
    </recommendedName>
</protein>
<evidence type="ECO:0008006" key="11">
    <source>
        <dbReference type="Google" id="ProtNLM"/>
    </source>
</evidence>
<keyword evidence="7 8" id="KW-0472">Membrane</keyword>
<accession>A0A1H9ZFT9</accession>
<sequence length="317" mass="34491">MKDFYFSLNATMPVFVLMLAGWCFGKTGMLTQEFVRISNKFVFKVALPLLLFRDIATVNIRDIFDIRFVLFCMISTSIAFFGIWGLACVFLKEKTSIGSFVQGSFRGSAAILGVAFIQNMYGNSGMAPMMIIGAVPLFNIYSVIVLTFGGNFQQDDRKNGIQKAFFNILKNPIIIGIFLGMIGSLLHIYEKLPPIVEKPMANMGSMASTLGLLAIGAGFETGKALEKVKPVIWATFLKLVGLPLIFMPAAVALGFRNHDLIAFLIMLGAPTTVTSYIMSVNMNNDGVLASGIVVLSTLLSSITLTGGIYILRVTGLI</sequence>
<name>A0A1H9ZFT9_9FIRM</name>
<dbReference type="InterPro" id="IPR004776">
    <property type="entry name" value="Mem_transp_PIN-like"/>
</dbReference>
<proteinExistence type="inferred from homology"/>
<evidence type="ECO:0000256" key="8">
    <source>
        <dbReference type="SAM" id="Phobius"/>
    </source>
</evidence>
<evidence type="ECO:0000256" key="6">
    <source>
        <dbReference type="ARBA" id="ARBA00022989"/>
    </source>
</evidence>
<feature type="transmembrane region" description="Helical" evidence="8">
    <location>
        <begin position="68"/>
        <end position="91"/>
    </location>
</feature>
<evidence type="ECO:0000313" key="9">
    <source>
        <dbReference type="EMBL" id="SES80465.1"/>
    </source>
</evidence>
<organism evidence="9 10">
    <name type="scientific">[Clostridium] polysaccharolyticum</name>
    <dbReference type="NCBI Taxonomy" id="29364"/>
    <lineage>
        <taxon>Bacteria</taxon>
        <taxon>Bacillati</taxon>
        <taxon>Bacillota</taxon>
        <taxon>Clostridia</taxon>
        <taxon>Lachnospirales</taxon>
        <taxon>Lachnospiraceae</taxon>
    </lineage>
</organism>
<feature type="transmembrane region" description="Helical" evidence="8">
    <location>
        <begin position="261"/>
        <end position="280"/>
    </location>
</feature>
<dbReference type="RefSeq" id="WP_092476425.1">
    <property type="nucleotide sequence ID" value="NZ_FOHN01000003.1"/>
</dbReference>
<feature type="transmembrane region" description="Helical" evidence="8">
    <location>
        <begin position="127"/>
        <end position="148"/>
    </location>
</feature>
<feature type="transmembrane region" description="Helical" evidence="8">
    <location>
        <begin position="6"/>
        <end position="25"/>
    </location>
</feature>
<feature type="transmembrane region" description="Helical" evidence="8">
    <location>
        <begin position="287"/>
        <end position="311"/>
    </location>
</feature>
<comment type="subcellular location">
    <subcellularLocation>
        <location evidence="1">Cell membrane</location>
        <topology evidence="1">Multi-pass membrane protein</topology>
    </subcellularLocation>
</comment>
<dbReference type="PANTHER" id="PTHR36838:SF4">
    <property type="entry name" value="AUXIN EFFLUX CARRIER FAMILY PROTEIN"/>
    <property type="match status" value="1"/>
</dbReference>
<feature type="transmembrane region" description="Helical" evidence="8">
    <location>
        <begin position="168"/>
        <end position="189"/>
    </location>
</feature>
<keyword evidence="10" id="KW-1185">Reference proteome</keyword>
<dbReference type="Pfam" id="PF03547">
    <property type="entry name" value="Mem_trans"/>
    <property type="match status" value="1"/>
</dbReference>
<dbReference type="InterPro" id="IPR038770">
    <property type="entry name" value="Na+/solute_symporter_sf"/>
</dbReference>
<keyword evidence="6 8" id="KW-1133">Transmembrane helix</keyword>
<dbReference type="Gene3D" id="1.20.1530.20">
    <property type="match status" value="1"/>
</dbReference>
<dbReference type="Proteomes" id="UP000199800">
    <property type="component" value="Unassembled WGS sequence"/>
</dbReference>
<comment type="similarity">
    <text evidence="2">Belongs to the auxin efflux carrier (TC 2.A.69) family.</text>
</comment>
<dbReference type="EMBL" id="FOHN01000003">
    <property type="protein sequence ID" value="SES80465.1"/>
    <property type="molecule type" value="Genomic_DNA"/>
</dbReference>
<dbReference type="GO" id="GO:0005886">
    <property type="term" value="C:plasma membrane"/>
    <property type="evidence" value="ECO:0007669"/>
    <property type="project" value="UniProtKB-SubCell"/>
</dbReference>
<dbReference type="STRING" id="29364.SAMN04487772_103187"/>
<evidence type="ECO:0000256" key="3">
    <source>
        <dbReference type="ARBA" id="ARBA00022448"/>
    </source>
</evidence>
<dbReference type="OrthoDB" id="9794315at2"/>
<evidence type="ECO:0000256" key="7">
    <source>
        <dbReference type="ARBA" id="ARBA00023136"/>
    </source>
</evidence>
<evidence type="ECO:0000256" key="2">
    <source>
        <dbReference type="ARBA" id="ARBA00010145"/>
    </source>
</evidence>
<keyword evidence="3" id="KW-0813">Transport</keyword>
<feature type="transmembrane region" description="Helical" evidence="8">
    <location>
        <begin position="231"/>
        <end position="255"/>
    </location>
</feature>
<dbReference type="AlphaFoldDB" id="A0A1H9ZFT9"/>
<reference evidence="9 10" key="1">
    <citation type="submission" date="2016-10" db="EMBL/GenBank/DDBJ databases">
        <authorList>
            <person name="de Groot N.N."/>
        </authorList>
    </citation>
    <scope>NUCLEOTIDE SEQUENCE [LARGE SCALE GENOMIC DNA]</scope>
    <source>
        <strain evidence="9 10">DSM 1801</strain>
    </source>
</reference>
<keyword evidence="4" id="KW-1003">Cell membrane</keyword>